<name>A0A7W9Q528_9ACTN</name>
<accession>A0A7W9Q528</accession>
<sequence length="86" mass="9419">MGDPAGGERGTRAYEWNVHLSLPIEPKLARSVTTLPPPGARPLLYGQKAGFRVLVFTGREMYLQSGVEPAVARPFRRSSGQRPRSA</sequence>
<evidence type="ECO:0000313" key="2">
    <source>
        <dbReference type="Proteomes" id="UP000585836"/>
    </source>
</evidence>
<dbReference type="AlphaFoldDB" id="A0A7W9Q528"/>
<evidence type="ECO:0000313" key="1">
    <source>
        <dbReference type="EMBL" id="MBB5932752.1"/>
    </source>
</evidence>
<organism evidence="1 2">
    <name type="scientific">Streptomyces echinatus</name>
    <dbReference type="NCBI Taxonomy" id="67293"/>
    <lineage>
        <taxon>Bacteria</taxon>
        <taxon>Bacillati</taxon>
        <taxon>Actinomycetota</taxon>
        <taxon>Actinomycetes</taxon>
        <taxon>Kitasatosporales</taxon>
        <taxon>Streptomycetaceae</taxon>
        <taxon>Streptomyces</taxon>
    </lineage>
</organism>
<reference evidence="1 2" key="1">
    <citation type="submission" date="2020-08" db="EMBL/GenBank/DDBJ databases">
        <title>Genomic Encyclopedia of Type Strains, Phase III (KMG-III): the genomes of soil and plant-associated and newly described type strains.</title>
        <authorList>
            <person name="Whitman W."/>
        </authorList>
    </citation>
    <scope>NUCLEOTIDE SEQUENCE [LARGE SCALE GENOMIC DNA]</scope>
    <source>
        <strain evidence="1 2">CECT 3313</strain>
    </source>
</reference>
<keyword evidence="2" id="KW-1185">Reference proteome</keyword>
<comment type="caution">
    <text evidence="1">The sequence shown here is derived from an EMBL/GenBank/DDBJ whole genome shotgun (WGS) entry which is preliminary data.</text>
</comment>
<dbReference type="Proteomes" id="UP000585836">
    <property type="component" value="Unassembled WGS sequence"/>
</dbReference>
<protein>
    <submittedName>
        <fullName evidence="1">Uncharacterized protein</fullName>
    </submittedName>
</protein>
<proteinExistence type="predicted"/>
<dbReference type="EMBL" id="JACHJK010000031">
    <property type="protein sequence ID" value="MBB5932752.1"/>
    <property type="molecule type" value="Genomic_DNA"/>
</dbReference>
<gene>
    <name evidence="1" type="ORF">FHS34_008272</name>
</gene>